<dbReference type="Gene3D" id="1.10.150.240">
    <property type="entry name" value="Putative phosphatase, domain 2"/>
    <property type="match status" value="1"/>
</dbReference>
<keyword evidence="1" id="KW-0378">Hydrolase</keyword>
<proteinExistence type="predicted"/>
<dbReference type="InterPro" id="IPR023198">
    <property type="entry name" value="PGP-like_dom2"/>
</dbReference>
<dbReference type="RefSeq" id="WP_317120505.1">
    <property type="nucleotide sequence ID" value="NZ_JAWJBA010000001.1"/>
</dbReference>
<dbReference type="InterPro" id="IPR052550">
    <property type="entry name" value="Pyrimidine_5'-ntase_YjjG"/>
</dbReference>
<accession>A0ABU3X5M3</accession>
<evidence type="ECO:0000313" key="2">
    <source>
        <dbReference type="Proteomes" id="UP001287282"/>
    </source>
</evidence>
<dbReference type="Proteomes" id="UP001287282">
    <property type="component" value="Unassembled WGS sequence"/>
</dbReference>
<gene>
    <name evidence="1" type="ORF">RYX56_02235</name>
</gene>
<dbReference type="EMBL" id="JAWJBA010000001">
    <property type="protein sequence ID" value="MDV2683184.1"/>
    <property type="molecule type" value="Genomic_DNA"/>
</dbReference>
<comment type="caution">
    <text evidence="1">The sequence shown here is derived from an EMBL/GenBank/DDBJ whole genome shotgun (WGS) entry which is preliminary data.</text>
</comment>
<dbReference type="NCBIfam" id="TIGR01549">
    <property type="entry name" value="HAD-SF-IA-v1"/>
    <property type="match status" value="1"/>
</dbReference>
<name>A0ABU3X5M3_9BACI</name>
<evidence type="ECO:0000313" key="1">
    <source>
        <dbReference type="EMBL" id="MDV2683184.1"/>
    </source>
</evidence>
<sequence length="247" mass="29575">MKWDVICFDLDNTLYNHEFAFKRAILDCLHTKIAQWQKDDQINDPIDFEHWFATFKYYCDSLWPLLEKKQIDRKTYRRIRYLKTMKKYNLPCREEEADDFHRQYYEHVHRFCEPDVGMRPLLSWLSQSAVKIGILTNGPTDTQWKKIQHLGLTEFIPEDHILISSEVNLEKPDKRFFHLFERKLGLKNERKLFVGDSWEQDVLGALGADWEAVYLNTRHKELSTNANVVMELQSLTELYVWLQANGI</sequence>
<dbReference type="Pfam" id="PF00702">
    <property type="entry name" value="Hydrolase"/>
    <property type="match status" value="1"/>
</dbReference>
<dbReference type="PANTHER" id="PTHR47478">
    <property type="match status" value="1"/>
</dbReference>
<dbReference type="InterPro" id="IPR023214">
    <property type="entry name" value="HAD_sf"/>
</dbReference>
<dbReference type="SFLD" id="SFLDG01129">
    <property type="entry name" value="C1.5:_HAD__Beta-PGM__Phosphata"/>
    <property type="match status" value="1"/>
</dbReference>
<dbReference type="InterPro" id="IPR006439">
    <property type="entry name" value="HAD-SF_hydro_IA"/>
</dbReference>
<organism evidence="1 2">
    <name type="scientific">Alkalihalophilus lindianensis</name>
    <dbReference type="NCBI Taxonomy" id="1630542"/>
    <lineage>
        <taxon>Bacteria</taxon>
        <taxon>Bacillati</taxon>
        <taxon>Bacillota</taxon>
        <taxon>Bacilli</taxon>
        <taxon>Bacillales</taxon>
        <taxon>Bacillaceae</taxon>
        <taxon>Alkalihalophilus</taxon>
    </lineage>
</organism>
<keyword evidence="2" id="KW-1185">Reference proteome</keyword>
<dbReference type="InterPro" id="IPR036412">
    <property type="entry name" value="HAD-like_sf"/>
</dbReference>
<dbReference type="GO" id="GO:0016787">
    <property type="term" value="F:hydrolase activity"/>
    <property type="evidence" value="ECO:0007669"/>
    <property type="project" value="UniProtKB-KW"/>
</dbReference>
<protein>
    <submittedName>
        <fullName evidence="1">HAD family hydrolase</fullName>
        <ecNumber evidence="1">3.1.3.-</ecNumber>
    </submittedName>
</protein>
<dbReference type="PRINTS" id="PR00413">
    <property type="entry name" value="HADHALOGNASE"/>
</dbReference>
<dbReference type="Gene3D" id="3.40.50.1000">
    <property type="entry name" value="HAD superfamily/HAD-like"/>
    <property type="match status" value="1"/>
</dbReference>
<dbReference type="PANTHER" id="PTHR47478:SF1">
    <property type="entry name" value="PYRIMIDINE 5'-NUCLEOTIDASE YJJG"/>
    <property type="match status" value="1"/>
</dbReference>
<dbReference type="EC" id="3.1.3.-" evidence="1"/>
<dbReference type="SFLD" id="SFLDS00003">
    <property type="entry name" value="Haloacid_Dehalogenase"/>
    <property type="match status" value="1"/>
</dbReference>
<reference evidence="1 2" key="1">
    <citation type="submission" date="2023-10" db="EMBL/GenBank/DDBJ databases">
        <title>Screening of Alkalihalobacillus lindianensis BZ-TG-R113 and Its Alleviation of Salt Stress on Rapeseed Growth.</title>
        <authorList>
            <person name="Zhao B."/>
            <person name="Guo T."/>
        </authorList>
    </citation>
    <scope>NUCLEOTIDE SEQUENCE [LARGE SCALE GENOMIC DNA]</scope>
    <source>
        <strain evidence="1 2">BZ-TG-R113</strain>
    </source>
</reference>
<dbReference type="SUPFAM" id="SSF56784">
    <property type="entry name" value="HAD-like"/>
    <property type="match status" value="1"/>
</dbReference>